<dbReference type="SUPFAM" id="SSF88659">
    <property type="entry name" value="Sigma3 and sigma4 domains of RNA polymerase sigma factors"/>
    <property type="match status" value="1"/>
</dbReference>
<comment type="caution">
    <text evidence="3">The sequence shown here is derived from an EMBL/GenBank/DDBJ whole genome shotgun (WGS) entry which is preliminary data.</text>
</comment>
<feature type="domain" description="RNA polymerase sigma factor 70 region 4 type 2" evidence="2">
    <location>
        <begin position="162"/>
        <end position="212"/>
    </location>
</feature>
<dbReference type="PANTHER" id="PTHR30173">
    <property type="entry name" value="SIGMA 19 FACTOR"/>
    <property type="match status" value="1"/>
</dbReference>
<feature type="domain" description="RNA polymerase sigma-70 region 2" evidence="1">
    <location>
        <begin position="62"/>
        <end position="126"/>
    </location>
</feature>
<dbReference type="GO" id="GO:0006352">
    <property type="term" value="P:DNA-templated transcription initiation"/>
    <property type="evidence" value="ECO:0007669"/>
    <property type="project" value="InterPro"/>
</dbReference>
<dbReference type="InterPro" id="IPR013325">
    <property type="entry name" value="RNA_pol_sigma_r2"/>
</dbReference>
<proteinExistence type="predicted"/>
<dbReference type="RefSeq" id="WP_133194442.1">
    <property type="nucleotide sequence ID" value="NZ_JBHUCW010000006.1"/>
</dbReference>
<accession>A0A4R5MCB4</accession>
<dbReference type="Pfam" id="PF08281">
    <property type="entry name" value="Sigma70_r4_2"/>
    <property type="match status" value="1"/>
</dbReference>
<gene>
    <name evidence="3" type="ORF">EYW47_08580</name>
</gene>
<dbReference type="InterPro" id="IPR036388">
    <property type="entry name" value="WH-like_DNA-bd_sf"/>
</dbReference>
<dbReference type="OrthoDB" id="3211555at2"/>
<dbReference type="SUPFAM" id="SSF88946">
    <property type="entry name" value="Sigma2 domain of RNA polymerase sigma factors"/>
    <property type="match status" value="1"/>
</dbReference>
<dbReference type="NCBIfam" id="TIGR02937">
    <property type="entry name" value="sigma70-ECF"/>
    <property type="match status" value="1"/>
</dbReference>
<dbReference type="Pfam" id="PF04542">
    <property type="entry name" value="Sigma70_r2"/>
    <property type="match status" value="1"/>
</dbReference>
<dbReference type="GO" id="GO:0016987">
    <property type="term" value="F:sigma factor activity"/>
    <property type="evidence" value="ECO:0007669"/>
    <property type="project" value="InterPro"/>
</dbReference>
<organism evidence="3 4">
    <name type="scientific">Paraburkholderia silviterrae</name>
    <dbReference type="NCBI Taxonomy" id="2528715"/>
    <lineage>
        <taxon>Bacteria</taxon>
        <taxon>Pseudomonadati</taxon>
        <taxon>Pseudomonadota</taxon>
        <taxon>Betaproteobacteria</taxon>
        <taxon>Burkholderiales</taxon>
        <taxon>Burkholderiaceae</taxon>
        <taxon>Paraburkholderia</taxon>
    </lineage>
</organism>
<evidence type="ECO:0000313" key="4">
    <source>
        <dbReference type="Proteomes" id="UP000295722"/>
    </source>
</evidence>
<dbReference type="PANTHER" id="PTHR30173:SF36">
    <property type="entry name" value="ECF RNA POLYMERASE SIGMA FACTOR SIGJ"/>
    <property type="match status" value="1"/>
</dbReference>
<dbReference type="InterPro" id="IPR007627">
    <property type="entry name" value="RNA_pol_sigma70_r2"/>
</dbReference>
<dbReference type="Proteomes" id="UP000295722">
    <property type="component" value="Unassembled WGS sequence"/>
</dbReference>
<reference evidence="3 4" key="1">
    <citation type="submission" date="2019-03" db="EMBL/GenBank/DDBJ databases">
        <title>Paraburkholderia sp. 4M-K11, isolated from subtropical forest soil.</title>
        <authorList>
            <person name="Gao Z.-H."/>
            <person name="Qiu L.-H."/>
        </authorList>
    </citation>
    <scope>NUCLEOTIDE SEQUENCE [LARGE SCALE GENOMIC DNA]</scope>
    <source>
        <strain evidence="3 4">4M-K11</strain>
    </source>
</reference>
<dbReference type="InterPro" id="IPR052704">
    <property type="entry name" value="ECF_Sigma-70_Domain"/>
</dbReference>
<dbReference type="InterPro" id="IPR013324">
    <property type="entry name" value="RNA_pol_sigma_r3/r4-like"/>
</dbReference>
<dbReference type="InterPro" id="IPR013249">
    <property type="entry name" value="RNA_pol_sigma70_r4_t2"/>
</dbReference>
<protein>
    <submittedName>
        <fullName evidence="3">Sigma-70 family RNA polymerase sigma factor</fullName>
    </submittedName>
</protein>
<keyword evidence="4" id="KW-1185">Reference proteome</keyword>
<evidence type="ECO:0000259" key="2">
    <source>
        <dbReference type="Pfam" id="PF08281"/>
    </source>
</evidence>
<name>A0A4R5MCB4_9BURK</name>
<dbReference type="Gene3D" id="1.10.1740.10">
    <property type="match status" value="1"/>
</dbReference>
<dbReference type="InterPro" id="IPR014284">
    <property type="entry name" value="RNA_pol_sigma-70_dom"/>
</dbReference>
<dbReference type="GO" id="GO:0003677">
    <property type="term" value="F:DNA binding"/>
    <property type="evidence" value="ECO:0007669"/>
    <property type="project" value="InterPro"/>
</dbReference>
<evidence type="ECO:0000259" key="1">
    <source>
        <dbReference type="Pfam" id="PF04542"/>
    </source>
</evidence>
<sequence length="417" mass="43862">MTQVTDEIDTRDLRSACDAAQASAAGAPQDCVREVARSVVALEAPAGSPGGAWSEGRRAAVFDKERARLLALAMRVLGSRAEAEDVVQDAWFRWREADVEAVRVPQAWLATAAVRLAIDRLRKQRRERAGEREVPGAGLWLDDTAPSAEEAGLRAARLADGLLMLLERLGPIEQAVFVLREAFDCDYAEIAGLTGCTPVHCRQIVRRARVRLAREPVLRPVAPADAAQHALIVERLREVLHAQDRAGLMDLLGATATALVAAGATAGTAPAHSSRVGTGAVAMSSGARAPMRRLRAEMLTLYGEPGVALLAEDGELAAWLHVSVADDGRTAPVVCVAATAGGSALQAANRVWAGAAVRSLLAKLARSVADDSAPGVPVRSPQQVMQQTTQAAASVAATWMQSGESASAQLARSLEPA</sequence>
<dbReference type="AlphaFoldDB" id="A0A4R5MCB4"/>
<dbReference type="Gene3D" id="1.10.10.10">
    <property type="entry name" value="Winged helix-like DNA-binding domain superfamily/Winged helix DNA-binding domain"/>
    <property type="match status" value="1"/>
</dbReference>
<dbReference type="EMBL" id="SMRP01000003">
    <property type="protein sequence ID" value="TDG24600.1"/>
    <property type="molecule type" value="Genomic_DNA"/>
</dbReference>
<evidence type="ECO:0000313" key="3">
    <source>
        <dbReference type="EMBL" id="TDG24600.1"/>
    </source>
</evidence>